<feature type="chain" id="PRO_5020848665" description="D-alanyl-D-alanine carboxypeptidase-like core domain-containing protein" evidence="2">
    <location>
        <begin position="40"/>
        <end position="411"/>
    </location>
</feature>
<keyword evidence="5" id="KW-1185">Reference proteome</keyword>
<dbReference type="PANTHER" id="PTHR34385:SF1">
    <property type="entry name" value="PEPTIDOGLYCAN L-ALANYL-D-GLUTAMATE ENDOPEPTIDASE CWLK"/>
    <property type="match status" value="1"/>
</dbReference>
<dbReference type="Gene3D" id="3.30.1380.10">
    <property type="match status" value="1"/>
</dbReference>
<accession>A0A4P6F7M3</accession>
<evidence type="ECO:0000313" key="4">
    <source>
        <dbReference type="EMBL" id="QAY69257.1"/>
    </source>
</evidence>
<dbReference type="KEGG" id="xya:ET471_03730"/>
<name>A0A4P6F7M3_9MICO</name>
<dbReference type="Proteomes" id="UP000292118">
    <property type="component" value="Chromosome"/>
</dbReference>
<dbReference type="AlphaFoldDB" id="A0A4P6F7M3"/>
<dbReference type="PANTHER" id="PTHR34385">
    <property type="entry name" value="D-ALANYL-D-ALANINE CARBOXYPEPTIDASE"/>
    <property type="match status" value="1"/>
</dbReference>
<sequence length="411" mass="40987">MPQLQPTRASLRTSTRARRTPRFRAVTTGVVVVTAAALAATTLPTHQDARPAVRATATPGAQAVTVSSSDAAGAEIAPIDAAPEVVAAVGAAVAQASGALAAAEHVAAEGNGTPADQIAQIQQTTSVVRELVRRVSTTGEPAAASTAAAATTPVAAGVPASTTTTAAAPADAAATLGESAATDESSDAARATVAPEIGAAADAAVSAAGAASADAAEPQVVATALTQQTAVLTQLIDANPAAAIAVVPGPSPEEVAAQQAAEQQAAEAAHLAALAAEAMQYGNGQIPEHLLAPIPWSTTGSKLRADAAAALVRLNDAFRAAFGTDLGITDSYRSYADQVAVKQLRGRWAAVPGYSNHGFGVAVDLGTGVADFSSPQFAWMKANAPAYGWIHPDWAAPGGSKPEAWHWEFVG</sequence>
<dbReference type="Pfam" id="PF02557">
    <property type="entry name" value="VanY"/>
    <property type="match status" value="1"/>
</dbReference>
<feature type="region of interest" description="Disordered" evidence="1">
    <location>
        <begin position="1"/>
        <end position="22"/>
    </location>
</feature>
<feature type="signal peptide" evidence="2">
    <location>
        <begin position="1"/>
        <end position="39"/>
    </location>
</feature>
<organism evidence="4 5">
    <name type="scientific">Xylanimonas protaetiae</name>
    <dbReference type="NCBI Taxonomy" id="2509457"/>
    <lineage>
        <taxon>Bacteria</taxon>
        <taxon>Bacillati</taxon>
        <taxon>Actinomycetota</taxon>
        <taxon>Actinomycetes</taxon>
        <taxon>Micrococcales</taxon>
        <taxon>Promicromonosporaceae</taxon>
        <taxon>Xylanimonas</taxon>
    </lineage>
</organism>
<evidence type="ECO:0000256" key="1">
    <source>
        <dbReference type="SAM" id="MobiDB-lite"/>
    </source>
</evidence>
<proteinExistence type="predicted"/>
<feature type="domain" description="D-alanyl-D-alanine carboxypeptidase-like core" evidence="3">
    <location>
        <begin position="301"/>
        <end position="411"/>
    </location>
</feature>
<dbReference type="OrthoDB" id="5496837at2"/>
<dbReference type="CDD" id="cd14814">
    <property type="entry name" value="Peptidase_M15"/>
    <property type="match status" value="1"/>
</dbReference>
<evidence type="ECO:0000259" key="3">
    <source>
        <dbReference type="Pfam" id="PF02557"/>
    </source>
</evidence>
<dbReference type="InterPro" id="IPR009045">
    <property type="entry name" value="Zn_M74/Hedgehog-like"/>
</dbReference>
<keyword evidence="2" id="KW-0732">Signal</keyword>
<dbReference type="SUPFAM" id="SSF55166">
    <property type="entry name" value="Hedgehog/DD-peptidase"/>
    <property type="match status" value="1"/>
</dbReference>
<reference evidence="4 5" key="1">
    <citation type="submission" date="2019-01" db="EMBL/GenBank/DDBJ databases">
        <title>Genome sequencing of strain FW10M-9.</title>
        <authorList>
            <person name="Heo J."/>
            <person name="Kim S.-J."/>
            <person name="Kim J.-S."/>
            <person name="Hong S.-B."/>
            <person name="Kwon S.-W."/>
        </authorList>
    </citation>
    <scope>NUCLEOTIDE SEQUENCE [LARGE SCALE GENOMIC DNA]</scope>
    <source>
        <strain evidence="4 5">FW10M-9</strain>
    </source>
</reference>
<dbReference type="RefSeq" id="WP_129186657.1">
    <property type="nucleotide sequence ID" value="NZ_CP035493.1"/>
</dbReference>
<dbReference type="InterPro" id="IPR052179">
    <property type="entry name" value="DD-CPase-like"/>
</dbReference>
<dbReference type="GO" id="GO:0006508">
    <property type="term" value="P:proteolysis"/>
    <property type="evidence" value="ECO:0007669"/>
    <property type="project" value="InterPro"/>
</dbReference>
<dbReference type="GO" id="GO:0008233">
    <property type="term" value="F:peptidase activity"/>
    <property type="evidence" value="ECO:0007669"/>
    <property type="project" value="InterPro"/>
</dbReference>
<evidence type="ECO:0000313" key="5">
    <source>
        <dbReference type="Proteomes" id="UP000292118"/>
    </source>
</evidence>
<evidence type="ECO:0000256" key="2">
    <source>
        <dbReference type="SAM" id="SignalP"/>
    </source>
</evidence>
<protein>
    <recommendedName>
        <fullName evidence="3">D-alanyl-D-alanine carboxypeptidase-like core domain-containing protein</fullName>
    </recommendedName>
</protein>
<gene>
    <name evidence="4" type="ORF">ET471_03730</name>
</gene>
<dbReference type="EMBL" id="CP035493">
    <property type="protein sequence ID" value="QAY69257.1"/>
    <property type="molecule type" value="Genomic_DNA"/>
</dbReference>
<dbReference type="InterPro" id="IPR003709">
    <property type="entry name" value="VanY-like_core_dom"/>
</dbReference>